<sequence>MSNTTGLKQRICEAESAEEVVALMAEGAEYDHASEHTRHQWLRISKEKIKTFEQERIDAKKKGN</sequence>
<gene>
    <name evidence="1" type="ORF">LCGC14_2363470</name>
</gene>
<evidence type="ECO:0000313" key="1">
    <source>
        <dbReference type="EMBL" id="KKL44658.1"/>
    </source>
</evidence>
<proteinExistence type="predicted"/>
<dbReference type="EMBL" id="LAZR01034678">
    <property type="protein sequence ID" value="KKL44658.1"/>
    <property type="molecule type" value="Genomic_DNA"/>
</dbReference>
<accession>A0A0F9C5T4</accession>
<comment type="caution">
    <text evidence="1">The sequence shown here is derived from an EMBL/GenBank/DDBJ whole genome shotgun (WGS) entry which is preliminary data.</text>
</comment>
<name>A0A0F9C5T4_9ZZZZ</name>
<reference evidence="1" key="1">
    <citation type="journal article" date="2015" name="Nature">
        <title>Complex archaea that bridge the gap between prokaryotes and eukaryotes.</title>
        <authorList>
            <person name="Spang A."/>
            <person name="Saw J.H."/>
            <person name="Jorgensen S.L."/>
            <person name="Zaremba-Niedzwiedzka K."/>
            <person name="Martijn J."/>
            <person name="Lind A.E."/>
            <person name="van Eijk R."/>
            <person name="Schleper C."/>
            <person name="Guy L."/>
            <person name="Ettema T.J."/>
        </authorList>
    </citation>
    <scope>NUCLEOTIDE SEQUENCE</scope>
</reference>
<organism evidence="1">
    <name type="scientific">marine sediment metagenome</name>
    <dbReference type="NCBI Taxonomy" id="412755"/>
    <lineage>
        <taxon>unclassified sequences</taxon>
        <taxon>metagenomes</taxon>
        <taxon>ecological metagenomes</taxon>
    </lineage>
</organism>
<protein>
    <submittedName>
        <fullName evidence="1">Uncharacterized protein</fullName>
    </submittedName>
</protein>
<dbReference type="AlphaFoldDB" id="A0A0F9C5T4"/>